<keyword evidence="1" id="KW-0812">Transmembrane</keyword>
<accession>A0A317Y0L2</accession>
<evidence type="ECO:0000313" key="2">
    <source>
        <dbReference type="EMBL" id="PWZ03603.1"/>
    </source>
</evidence>
<dbReference type="AlphaFoldDB" id="A0A317Y0L2"/>
<feature type="transmembrane region" description="Helical" evidence="1">
    <location>
        <begin position="12"/>
        <end position="36"/>
    </location>
</feature>
<organism evidence="2 3">
    <name type="scientific">Testicularia cyperi</name>
    <dbReference type="NCBI Taxonomy" id="1882483"/>
    <lineage>
        <taxon>Eukaryota</taxon>
        <taxon>Fungi</taxon>
        <taxon>Dikarya</taxon>
        <taxon>Basidiomycota</taxon>
        <taxon>Ustilaginomycotina</taxon>
        <taxon>Ustilaginomycetes</taxon>
        <taxon>Ustilaginales</taxon>
        <taxon>Anthracoideaceae</taxon>
        <taxon>Testicularia</taxon>
    </lineage>
</organism>
<keyword evidence="3" id="KW-1185">Reference proteome</keyword>
<protein>
    <submittedName>
        <fullName evidence="2">Uncharacterized protein</fullName>
    </submittedName>
</protein>
<evidence type="ECO:0000256" key="1">
    <source>
        <dbReference type="SAM" id="Phobius"/>
    </source>
</evidence>
<dbReference type="Proteomes" id="UP000246740">
    <property type="component" value="Unassembled WGS sequence"/>
</dbReference>
<proteinExistence type="predicted"/>
<sequence>MTSLFRDTFFPFLFFPSSLFFIFFSCLLCSALLFFFCNFCNFFSLLDYKNCEIAVLDRTALGTGVIKSSREVVSYIRLFLFSIFPWTLHSFF</sequence>
<dbReference type="InParanoid" id="A0A317Y0L2"/>
<gene>
    <name evidence="2" type="ORF">BCV70DRAFT_20162</name>
</gene>
<keyword evidence="1" id="KW-1133">Transmembrane helix</keyword>
<reference evidence="2 3" key="1">
    <citation type="journal article" date="2018" name="Mol. Biol. Evol.">
        <title>Broad Genomic Sampling Reveals a Smut Pathogenic Ancestry of the Fungal Clade Ustilaginomycotina.</title>
        <authorList>
            <person name="Kijpornyongpan T."/>
            <person name="Mondo S.J."/>
            <person name="Barry K."/>
            <person name="Sandor L."/>
            <person name="Lee J."/>
            <person name="Lipzen A."/>
            <person name="Pangilinan J."/>
            <person name="LaButti K."/>
            <person name="Hainaut M."/>
            <person name="Henrissat B."/>
            <person name="Grigoriev I.V."/>
            <person name="Spatafora J.W."/>
            <person name="Aime M.C."/>
        </authorList>
    </citation>
    <scope>NUCLEOTIDE SEQUENCE [LARGE SCALE GENOMIC DNA]</scope>
    <source>
        <strain evidence="2 3">MCA 3645</strain>
    </source>
</reference>
<evidence type="ECO:0000313" key="3">
    <source>
        <dbReference type="Proteomes" id="UP000246740"/>
    </source>
</evidence>
<name>A0A317Y0L2_9BASI</name>
<dbReference type="PROSITE" id="PS51257">
    <property type="entry name" value="PROKAR_LIPOPROTEIN"/>
    <property type="match status" value="1"/>
</dbReference>
<keyword evidence="1" id="KW-0472">Membrane</keyword>
<dbReference type="EMBL" id="KZ819188">
    <property type="protein sequence ID" value="PWZ03603.1"/>
    <property type="molecule type" value="Genomic_DNA"/>
</dbReference>